<organism evidence="3">
    <name type="scientific">Soboliphyme baturini</name>
    <dbReference type="NCBI Taxonomy" id="241478"/>
    <lineage>
        <taxon>Eukaryota</taxon>
        <taxon>Metazoa</taxon>
        <taxon>Ecdysozoa</taxon>
        <taxon>Nematoda</taxon>
        <taxon>Enoplea</taxon>
        <taxon>Dorylaimia</taxon>
        <taxon>Dioctophymatida</taxon>
        <taxon>Dioctophymatoidea</taxon>
        <taxon>Soboliphymatidae</taxon>
        <taxon>Soboliphyme</taxon>
    </lineage>
</organism>
<dbReference type="Proteomes" id="UP000270296">
    <property type="component" value="Unassembled WGS sequence"/>
</dbReference>
<dbReference type="WBParaSite" id="SBAD_0001331901-mRNA-1">
    <property type="protein sequence ID" value="SBAD_0001331901-mRNA-1"/>
    <property type="gene ID" value="SBAD_0001331901"/>
</dbReference>
<keyword evidence="2" id="KW-1185">Reference proteome</keyword>
<protein>
    <submittedName>
        <fullName evidence="3">Alkaline phosphatase</fullName>
    </submittedName>
</protein>
<evidence type="ECO:0000313" key="2">
    <source>
        <dbReference type="Proteomes" id="UP000270296"/>
    </source>
</evidence>
<dbReference type="EMBL" id="UZAM01019287">
    <property type="protein sequence ID" value="VDP52603.1"/>
    <property type="molecule type" value="Genomic_DNA"/>
</dbReference>
<accession>A0A183JAK8</accession>
<reference evidence="3" key="1">
    <citation type="submission" date="2016-06" db="UniProtKB">
        <authorList>
            <consortium name="WormBaseParasite"/>
        </authorList>
    </citation>
    <scope>IDENTIFICATION</scope>
</reference>
<reference evidence="1 2" key="2">
    <citation type="submission" date="2018-11" db="EMBL/GenBank/DDBJ databases">
        <authorList>
            <consortium name="Pathogen Informatics"/>
        </authorList>
    </citation>
    <scope>NUCLEOTIDE SEQUENCE [LARGE SCALE GENOMIC DNA]</scope>
</reference>
<evidence type="ECO:0000313" key="1">
    <source>
        <dbReference type="EMBL" id="VDP52603.1"/>
    </source>
</evidence>
<proteinExistence type="predicted"/>
<gene>
    <name evidence="1" type="ORF">SBAD_LOCUS12906</name>
</gene>
<sequence length="57" mass="6084">TATAAEDRQYNEALAVAVGCVNTTKRSRLVLNGGNRQCDAVTTGRMKFHGNDTKNAS</sequence>
<evidence type="ECO:0000313" key="3">
    <source>
        <dbReference type="WBParaSite" id="SBAD_0001331901-mRNA-1"/>
    </source>
</evidence>
<name>A0A183JAK8_9BILA</name>
<dbReference type="AlphaFoldDB" id="A0A183JAK8"/>